<name>A0A0V1GAB7_9BILA</name>
<comment type="caution">
    <text evidence="1">The sequence shown here is derived from an EMBL/GenBank/DDBJ whole genome shotgun (WGS) entry which is preliminary data.</text>
</comment>
<sequence>MKLRCKLLRVFIALYCSHYYRIMIKRLCHYVEK</sequence>
<dbReference type="Proteomes" id="UP000055024">
    <property type="component" value="Unassembled WGS sequence"/>
</dbReference>
<reference evidence="1 2" key="1">
    <citation type="submission" date="2015-01" db="EMBL/GenBank/DDBJ databases">
        <title>Evolution of Trichinella species and genotypes.</title>
        <authorList>
            <person name="Korhonen P.K."/>
            <person name="Edoardo P."/>
            <person name="Giuseppe L.R."/>
            <person name="Gasser R.B."/>
        </authorList>
    </citation>
    <scope>NUCLEOTIDE SEQUENCE [LARGE SCALE GENOMIC DNA]</scope>
    <source>
        <strain evidence="1">ISS1029</strain>
    </source>
</reference>
<evidence type="ECO:0000313" key="1">
    <source>
        <dbReference type="EMBL" id="KRY95151.1"/>
    </source>
</evidence>
<accession>A0A0V1GAB7</accession>
<evidence type="ECO:0000313" key="2">
    <source>
        <dbReference type="Proteomes" id="UP000055024"/>
    </source>
</evidence>
<keyword evidence="2" id="KW-1185">Reference proteome</keyword>
<dbReference type="EMBL" id="JYDP01004104">
    <property type="protein sequence ID" value="KRY95151.1"/>
    <property type="molecule type" value="Genomic_DNA"/>
</dbReference>
<organism evidence="1 2">
    <name type="scientific">Trichinella zimbabwensis</name>
    <dbReference type="NCBI Taxonomy" id="268475"/>
    <lineage>
        <taxon>Eukaryota</taxon>
        <taxon>Metazoa</taxon>
        <taxon>Ecdysozoa</taxon>
        <taxon>Nematoda</taxon>
        <taxon>Enoplea</taxon>
        <taxon>Dorylaimia</taxon>
        <taxon>Trichinellida</taxon>
        <taxon>Trichinellidae</taxon>
        <taxon>Trichinella</taxon>
    </lineage>
</organism>
<dbReference type="AlphaFoldDB" id="A0A0V1GAB7"/>
<proteinExistence type="predicted"/>
<protein>
    <submittedName>
        <fullName evidence="1">Uncharacterized protein</fullName>
    </submittedName>
</protein>
<gene>
    <name evidence="1" type="ORF">T11_9402</name>
</gene>